<gene>
    <name evidence="1" type="ORF">ZEAMMB73_Zm00001d033235</name>
</gene>
<sequence>MRRDGLSRSSSVIQVSSIRSWMMISTRNSAKATIEEIRVSSEDHDLFFKLLSLVMVWRPAVTNWQGSSQGINVRICQSYKGMGNPSLCCQ</sequence>
<reference evidence="1" key="1">
    <citation type="submission" date="2015-12" db="EMBL/GenBank/DDBJ databases">
        <title>Update maize B73 reference genome by single molecule sequencing technologies.</title>
        <authorList>
            <consortium name="Maize Genome Sequencing Project"/>
            <person name="Ware D."/>
        </authorList>
    </citation>
    <scope>NUCLEOTIDE SEQUENCE [LARGE SCALE GENOMIC DNA]</scope>
    <source>
        <tissue evidence="1">Seedling</tissue>
    </source>
</reference>
<name>A0A1D6KX47_MAIZE</name>
<protein>
    <submittedName>
        <fullName evidence="1">Uncharacterized protein</fullName>
    </submittedName>
</protein>
<evidence type="ECO:0000313" key="1">
    <source>
        <dbReference type="EMBL" id="ONM07035.1"/>
    </source>
</evidence>
<accession>A0A1D6KX47</accession>
<dbReference type="InParanoid" id="A0A1D6KX47"/>
<dbReference type="EMBL" id="CM007647">
    <property type="protein sequence ID" value="ONM07035.1"/>
    <property type="molecule type" value="Genomic_DNA"/>
</dbReference>
<dbReference type="AlphaFoldDB" id="A0A1D6KX47"/>
<proteinExistence type="predicted"/>
<dbReference type="IntAct" id="A0A1D6KX47">
    <property type="interactions" value="1"/>
</dbReference>
<organism evidence="1">
    <name type="scientific">Zea mays</name>
    <name type="common">Maize</name>
    <dbReference type="NCBI Taxonomy" id="4577"/>
    <lineage>
        <taxon>Eukaryota</taxon>
        <taxon>Viridiplantae</taxon>
        <taxon>Streptophyta</taxon>
        <taxon>Embryophyta</taxon>
        <taxon>Tracheophyta</taxon>
        <taxon>Spermatophyta</taxon>
        <taxon>Magnoliopsida</taxon>
        <taxon>Liliopsida</taxon>
        <taxon>Poales</taxon>
        <taxon>Poaceae</taxon>
        <taxon>PACMAD clade</taxon>
        <taxon>Panicoideae</taxon>
        <taxon>Andropogonodae</taxon>
        <taxon>Andropogoneae</taxon>
        <taxon>Tripsacinae</taxon>
        <taxon>Zea</taxon>
    </lineage>
</organism>